<dbReference type="Proteomes" id="UP000033982">
    <property type="component" value="Unassembled WGS sequence"/>
</dbReference>
<dbReference type="EMBL" id="LCQN01000011">
    <property type="protein sequence ID" value="KKW17092.1"/>
    <property type="molecule type" value="Genomic_DNA"/>
</dbReference>
<proteinExistence type="predicted"/>
<reference evidence="1 2" key="1">
    <citation type="journal article" date="2015" name="Nature">
        <title>rRNA introns, odd ribosomes, and small enigmatic genomes across a large radiation of phyla.</title>
        <authorList>
            <person name="Brown C.T."/>
            <person name="Hug L.A."/>
            <person name="Thomas B.C."/>
            <person name="Sharon I."/>
            <person name="Castelle C.J."/>
            <person name="Singh A."/>
            <person name="Wilkins M.J."/>
            <person name="Williams K.H."/>
            <person name="Banfield J.F."/>
        </authorList>
    </citation>
    <scope>NUCLEOTIDE SEQUENCE [LARGE SCALE GENOMIC DNA]</scope>
</reference>
<protein>
    <submittedName>
        <fullName evidence="1">Uncharacterized protein</fullName>
    </submittedName>
</protein>
<organism evidence="1 2">
    <name type="scientific">Candidatus Magasanikbacteria bacterium GW2011_GWA2_50_22</name>
    <dbReference type="NCBI Taxonomy" id="1619043"/>
    <lineage>
        <taxon>Bacteria</taxon>
        <taxon>Candidatus Magasanikiibacteriota</taxon>
    </lineage>
</organism>
<name>A0A0G1YQ18_9BACT</name>
<accession>A0A0G1YQ18</accession>
<evidence type="ECO:0000313" key="2">
    <source>
        <dbReference type="Proteomes" id="UP000033982"/>
    </source>
</evidence>
<sequence>MTDNKKNATKIILRIRIEEKSSIKIINVNQNITALICLLQKYYGIPSGTARA</sequence>
<comment type="caution">
    <text evidence="1">The sequence shown here is derived from an EMBL/GenBank/DDBJ whole genome shotgun (WGS) entry which is preliminary data.</text>
</comment>
<gene>
    <name evidence="1" type="ORF">UY58_C0011G0004</name>
</gene>
<dbReference type="AlphaFoldDB" id="A0A0G1YQ18"/>
<evidence type="ECO:0000313" key="1">
    <source>
        <dbReference type="EMBL" id="KKW17092.1"/>
    </source>
</evidence>